<dbReference type="InterPro" id="IPR036864">
    <property type="entry name" value="Zn2-C6_fun-type_DNA-bd_sf"/>
</dbReference>
<dbReference type="CDD" id="cd12148">
    <property type="entry name" value="fungal_TF_MHR"/>
    <property type="match status" value="1"/>
</dbReference>
<keyword evidence="8" id="KW-0539">Nucleus</keyword>
<evidence type="ECO:0000256" key="6">
    <source>
        <dbReference type="ARBA" id="ARBA00023015"/>
    </source>
</evidence>
<organism evidence="11 12">
    <name type="scientific">Trichoderma ghanense</name>
    <dbReference type="NCBI Taxonomy" id="65468"/>
    <lineage>
        <taxon>Eukaryota</taxon>
        <taxon>Fungi</taxon>
        <taxon>Dikarya</taxon>
        <taxon>Ascomycota</taxon>
        <taxon>Pezizomycotina</taxon>
        <taxon>Sordariomycetes</taxon>
        <taxon>Hypocreomycetidae</taxon>
        <taxon>Hypocreales</taxon>
        <taxon>Hypocreaceae</taxon>
        <taxon>Trichoderma</taxon>
    </lineage>
</organism>
<dbReference type="GeneID" id="300578884"/>
<keyword evidence="3" id="KW-0479">Metal-binding</keyword>
<keyword evidence="6" id="KW-0805">Transcription regulation</keyword>
<feature type="domain" description="Zn(2)-C6 fungal-type" evidence="10">
    <location>
        <begin position="24"/>
        <end position="54"/>
    </location>
</feature>
<feature type="compositionally biased region" description="Polar residues" evidence="9">
    <location>
        <begin position="765"/>
        <end position="774"/>
    </location>
</feature>
<evidence type="ECO:0000256" key="7">
    <source>
        <dbReference type="ARBA" id="ARBA00023163"/>
    </source>
</evidence>
<evidence type="ECO:0000256" key="4">
    <source>
        <dbReference type="ARBA" id="ARBA00022964"/>
    </source>
</evidence>
<dbReference type="InterPro" id="IPR006620">
    <property type="entry name" value="Pro_4_hyd_alph"/>
</dbReference>
<evidence type="ECO:0000256" key="3">
    <source>
        <dbReference type="ARBA" id="ARBA00022723"/>
    </source>
</evidence>
<dbReference type="EMBL" id="PPTA01000010">
    <property type="protein sequence ID" value="TFB00998.1"/>
    <property type="molecule type" value="Genomic_DNA"/>
</dbReference>
<dbReference type="InterPro" id="IPR007219">
    <property type="entry name" value="XnlR_reg_dom"/>
</dbReference>
<dbReference type="SMART" id="SM00702">
    <property type="entry name" value="P4Hc"/>
    <property type="match status" value="1"/>
</dbReference>
<dbReference type="PROSITE" id="PS00463">
    <property type="entry name" value="ZN2_CY6_FUNGAL_1"/>
    <property type="match status" value="1"/>
</dbReference>
<evidence type="ECO:0000259" key="10">
    <source>
        <dbReference type="PROSITE" id="PS50048"/>
    </source>
</evidence>
<dbReference type="PANTHER" id="PTHR47338:SF10">
    <property type="entry name" value="TRANSCRIPTION FACTOR DOMAIN-CONTAINING PROTEIN-RELATED"/>
    <property type="match status" value="1"/>
</dbReference>
<keyword evidence="5" id="KW-0560">Oxidoreductase</keyword>
<dbReference type="Gene3D" id="2.60.120.620">
    <property type="entry name" value="q2cbj1_9rhob like domain"/>
    <property type="match status" value="1"/>
</dbReference>
<keyword evidence="4" id="KW-0223">Dioxygenase</keyword>
<comment type="caution">
    <text evidence="11">The sequence shown here is derived from an EMBL/GenBank/DDBJ whole genome shotgun (WGS) entry which is preliminary data.</text>
</comment>
<evidence type="ECO:0000256" key="1">
    <source>
        <dbReference type="ARBA" id="ARBA00001961"/>
    </source>
</evidence>
<feature type="region of interest" description="Disordered" evidence="9">
    <location>
        <begin position="747"/>
        <end position="782"/>
    </location>
</feature>
<name>A0ABY2GYE9_9HYPO</name>
<comment type="cofactor">
    <cofactor evidence="1">
        <name>L-ascorbate</name>
        <dbReference type="ChEBI" id="CHEBI:38290"/>
    </cofactor>
</comment>
<dbReference type="Pfam" id="PF04082">
    <property type="entry name" value="Fungal_trans"/>
    <property type="match status" value="1"/>
</dbReference>
<sequence>MSSTDPQPDASAAAVQAQGTEPLACVSCRARKLKCDRTKPACTRCVKVKNECVYPESRRKPTFKRRNVKELEARLAQVEEYLKEVNKGHDDGAILLDDADISLGDFSFPGDNVSQDANTSSGASDPAMAFDMPTFTSQDGAAFMNSQLMGLGMSEALPPYEMIEELHNAYFNSHYHFLPIIHSGRYYQAFYGPPNRKPPMCLQYALWAYTAIGHPKYDQYAEAFYKRARQYIEADEMRSDGEHFVTVSHAQAWAIIASYEAKAMLFTRASMSASRYVRLVQMLGLDRLDKEGDDIPPTLGPIANWTELEERRRVFWGAFAIDAHASLATGWAHMVKSEDVMTRLPSSEDSFMSGREEKTVFLEEVFTGAPYESFSGAIVICEVFKNILRHVHGAKPSDHPEDLMNGAYWKRHRDLDNKLSSLFMFLPEKFRLPMRAQDPAAVHTNLNLHASVICLHHAAIETAEKYGFNDTIKQNSLCRLRTAAEEIVNIIKLTSHHTSFFKTHLCALSLYSATTVYVYLAKDDPVAGVTPIDVSNLEIIINAMEAIGRVHQVTTAFLQQACLDIERNGLTSCLRLPSLSKYRDLFGGPASNIPRFARTSVSQHTEMSSPLPGRLPLGGPKGVRRPTGLRMSKPLASMTGVQPELTHTADCFNAVLGAVTRNVTPKSYDPANHKRKRVAVSPGPDAGMATSSNLGTSGKAARDFRFSISKGCVDTPANHACGNLWSHGDVDMNPQAAVDPIFVLPDRTSSSASSPAPRGPCTEPFSASSHTSPSLGLGNTPEENRIDLRQFQGRITTPLWQSTEEGIFNHITETIAQYSGDGNDPWALLNGEHNNWNGATTREGMFTYIIGLLGLLLLIVPNPLTQYLLPDYKTRNARYLSPRPQLNESLLGIDPPNATLPDCPGDAYGVRILRREPLVVYLEGFLSEEERKHLLEISEPLFEPSTVTHDSSSTHRDTTVRDSSVALLPRTDPVRCIEARALAFQGWRRDVWVERLRTQRYVEGGYYKHHHDWSRNVGGWGRVSSFMAWVDASDDLEGGGTEFPLLEGWGGGRWCDLLECEKQQQQQQCGDTAGDGAEEEEGGKCVEEEEGRGVTFRVVPGNAVYWENFAADGRGYEETWHAGLPVKKGVKIGLNIWSWGRI</sequence>
<dbReference type="SUPFAM" id="SSF57701">
    <property type="entry name" value="Zn2/Cys6 DNA-binding domain"/>
    <property type="match status" value="1"/>
</dbReference>
<evidence type="ECO:0000256" key="5">
    <source>
        <dbReference type="ARBA" id="ARBA00023002"/>
    </source>
</evidence>
<dbReference type="Pfam" id="PF00172">
    <property type="entry name" value="Zn_clus"/>
    <property type="match status" value="1"/>
</dbReference>
<dbReference type="InterPro" id="IPR001138">
    <property type="entry name" value="Zn2Cys6_DnaBD"/>
</dbReference>
<dbReference type="SMART" id="SM00906">
    <property type="entry name" value="Fungal_trans"/>
    <property type="match status" value="1"/>
</dbReference>
<proteinExistence type="predicted"/>
<dbReference type="SMART" id="SM00066">
    <property type="entry name" value="GAL4"/>
    <property type="match status" value="1"/>
</dbReference>
<dbReference type="PANTHER" id="PTHR47338">
    <property type="entry name" value="ZN(II)2CYS6 TRANSCRIPTION FACTOR (EUROFUNG)-RELATED"/>
    <property type="match status" value="1"/>
</dbReference>
<dbReference type="Gene3D" id="4.10.240.10">
    <property type="entry name" value="Zn(2)-C6 fungal-type DNA-binding domain"/>
    <property type="match status" value="1"/>
</dbReference>
<feature type="region of interest" description="Disordered" evidence="9">
    <location>
        <begin position="666"/>
        <end position="697"/>
    </location>
</feature>
<gene>
    <name evidence="11" type="ORF">CCMA1212_007263</name>
</gene>
<evidence type="ECO:0000313" key="11">
    <source>
        <dbReference type="EMBL" id="TFB00998.1"/>
    </source>
</evidence>
<dbReference type="InterPro" id="IPR050815">
    <property type="entry name" value="TF_fung"/>
</dbReference>
<keyword evidence="7" id="KW-0804">Transcription</keyword>
<reference evidence="11 12" key="1">
    <citation type="submission" date="2018-01" db="EMBL/GenBank/DDBJ databases">
        <title>Genome characterization of the sugarcane-associated fungus Trichoderma ghanense CCMA-1212 and their application in lignocelulose bioconversion.</title>
        <authorList>
            <person name="Steindorff A.S."/>
            <person name="Mendes T.D."/>
            <person name="Vilela E.S.D."/>
            <person name="Rodrigues D.S."/>
            <person name="Formighieri E.F."/>
            <person name="Melo I.S."/>
            <person name="Favaro L.C.L."/>
        </authorList>
    </citation>
    <scope>NUCLEOTIDE SEQUENCE [LARGE SCALE GENOMIC DNA]</scope>
    <source>
        <strain evidence="11 12">CCMA-1212</strain>
    </source>
</reference>
<protein>
    <submittedName>
        <fullName evidence="11">Asperfuranone cluster transcription factor</fullName>
    </submittedName>
</protein>
<accession>A0ABY2GYE9</accession>
<evidence type="ECO:0000256" key="8">
    <source>
        <dbReference type="ARBA" id="ARBA00023242"/>
    </source>
</evidence>
<comment type="subcellular location">
    <subcellularLocation>
        <location evidence="2">Nucleus</location>
    </subcellularLocation>
</comment>
<dbReference type="PROSITE" id="PS50048">
    <property type="entry name" value="ZN2_CY6_FUNGAL_2"/>
    <property type="match status" value="1"/>
</dbReference>
<evidence type="ECO:0000313" key="12">
    <source>
        <dbReference type="Proteomes" id="UP001642720"/>
    </source>
</evidence>
<keyword evidence="12" id="KW-1185">Reference proteome</keyword>
<dbReference type="CDD" id="cd00067">
    <property type="entry name" value="GAL4"/>
    <property type="match status" value="1"/>
</dbReference>
<dbReference type="Proteomes" id="UP001642720">
    <property type="component" value="Unassembled WGS sequence"/>
</dbReference>
<evidence type="ECO:0000256" key="9">
    <source>
        <dbReference type="SAM" id="MobiDB-lite"/>
    </source>
</evidence>
<evidence type="ECO:0000256" key="2">
    <source>
        <dbReference type="ARBA" id="ARBA00004123"/>
    </source>
</evidence>
<dbReference type="RefSeq" id="XP_073557199.1">
    <property type="nucleotide sequence ID" value="XM_073704434.1"/>
</dbReference>